<gene>
    <name evidence="2" type="ORF">Enr10x_08760</name>
</gene>
<reference evidence="2 3" key="1">
    <citation type="submission" date="2019-03" db="EMBL/GenBank/DDBJ databases">
        <title>Deep-cultivation of Planctomycetes and their phenomic and genomic characterization uncovers novel biology.</title>
        <authorList>
            <person name="Wiegand S."/>
            <person name="Jogler M."/>
            <person name="Boedeker C."/>
            <person name="Pinto D."/>
            <person name="Vollmers J."/>
            <person name="Rivas-Marin E."/>
            <person name="Kohn T."/>
            <person name="Peeters S.H."/>
            <person name="Heuer A."/>
            <person name="Rast P."/>
            <person name="Oberbeckmann S."/>
            <person name="Bunk B."/>
            <person name="Jeske O."/>
            <person name="Meyerdierks A."/>
            <person name="Storesund J.E."/>
            <person name="Kallscheuer N."/>
            <person name="Luecker S."/>
            <person name="Lage O.M."/>
            <person name="Pohl T."/>
            <person name="Merkel B.J."/>
            <person name="Hornburger P."/>
            <person name="Mueller R.-W."/>
            <person name="Bruemmer F."/>
            <person name="Labrenz M."/>
            <person name="Spormann A.M."/>
            <person name="Op den Camp H."/>
            <person name="Overmann J."/>
            <person name="Amann R."/>
            <person name="Jetten M.S.M."/>
            <person name="Mascher T."/>
            <person name="Medema M.H."/>
            <person name="Devos D.P."/>
            <person name="Kaster A.-K."/>
            <person name="Ovreas L."/>
            <person name="Rohde M."/>
            <person name="Galperin M.Y."/>
            <person name="Jogler C."/>
        </authorList>
    </citation>
    <scope>NUCLEOTIDE SEQUENCE [LARGE SCALE GENOMIC DNA]</scope>
    <source>
        <strain evidence="2 3">Enr10</strain>
    </source>
</reference>
<protein>
    <submittedName>
        <fullName evidence="2">FecR protein</fullName>
    </submittedName>
</protein>
<organism evidence="2 3">
    <name type="scientific">Gimesia panareensis</name>
    <dbReference type="NCBI Taxonomy" id="2527978"/>
    <lineage>
        <taxon>Bacteria</taxon>
        <taxon>Pseudomonadati</taxon>
        <taxon>Planctomycetota</taxon>
        <taxon>Planctomycetia</taxon>
        <taxon>Planctomycetales</taxon>
        <taxon>Planctomycetaceae</taxon>
        <taxon>Gimesia</taxon>
    </lineage>
</organism>
<proteinExistence type="predicted"/>
<name>A0A517Q1S0_9PLAN</name>
<keyword evidence="1" id="KW-0472">Membrane</keyword>
<keyword evidence="1" id="KW-0812">Transmembrane</keyword>
<evidence type="ECO:0000313" key="3">
    <source>
        <dbReference type="Proteomes" id="UP000315647"/>
    </source>
</evidence>
<dbReference type="Gene3D" id="2.60.120.1440">
    <property type="match status" value="1"/>
</dbReference>
<dbReference type="RefSeq" id="WP_145448245.1">
    <property type="nucleotide sequence ID" value="NZ_CP037421.1"/>
</dbReference>
<dbReference type="InterPro" id="IPR012373">
    <property type="entry name" value="Ferrdict_sens_TM"/>
</dbReference>
<dbReference type="AlphaFoldDB" id="A0A517Q1S0"/>
<feature type="transmembrane region" description="Helical" evidence="1">
    <location>
        <begin position="92"/>
        <end position="111"/>
    </location>
</feature>
<evidence type="ECO:0000313" key="2">
    <source>
        <dbReference type="EMBL" id="QDT25579.1"/>
    </source>
</evidence>
<accession>A0A517Q1S0</accession>
<evidence type="ECO:0000256" key="1">
    <source>
        <dbReference type="SAM" id="Phobius"/>
    </source>
</evidence>
<keyword evidence="1" id="KW-1133">Transmembrane helix</keyword>
<sequence>MSQNNQHNELLYELCGALCNETITAEQHQQLEEILASDADAREKYFNYLHLHLNLERLHDEQPEAEFEFQPHVKPATQAQSLPEHVWKTSQVLLLMTALICVTLIVSVVALNQPQAPSSQISQADPVVEDVPVAKVTQTAAVRFAEGAPFLKVGSPIQTDQEYAISAGQLQLIFANGAEVILTGPAVFESKDGEHLAVRYGACSVYAPDGAEGFTVETPLSNVVDYGTRFSVNVSEAGNTDVQVIEGETDVQPVKLDPNCDVAPKRLTRGMAQRLTTNNGLVVDEIPFDQNQYVSQLPDRIVTYTTTKGPGKRAQDLKCVTVQRGGKQYQYEVEDLIGIELTHYTGKSFLTRNDGIDPGNDGDPQTLRRHLLDQDTCLLTGVVNPGGATKPLTTAPVMNPIEDPSQLNTPGMAVRFLKPIVNDAGPDIVLFDLQVIVHNTTGDAFYVTPLPFSSKLKTHKIEQFDIDLASPEAQLLEKFWLHIFNQNPQEKQNHTDAIQSLSELETATGNGGNWHVVGAKALAVGIDLSDLGVPAGETVDGIFLQDALDNHDIVDPVFIAGFPPLKHTTDK</sequence>
<keyword evidence="3" id="KW-1185">Reference proteome</keyword>
<dbReference type="EMBL" id="CP037421">
    <property type="protein sequence ID" value="QDT25579.1"/>
    <property type="molecule type" value="Genomic_DNA"/>
</dbReference>
<dbReference type="Proteomes" id="UP000315647">
    <property type="component" value="Chromosome"/>
</dbReference>
<dbReference type="GO" id="GO:0016989">
    <property type="term" value="F:sigma factor antagonist activity"/>
    <property type="evidence" value="ECO:0007669"/>
    <property type="project" value="TreeGrafter"/>
</dbReference>
<dbReference type="PANTHER" id="PTHR30273">
    <property type="entry name" value="PERIPLASMIC SIGNAL SENSOR AND SIGMA FACTOR ACTIVATOR FECR-RELATED"/>
    <property type="match status" value="1"/>
</dbReference>
<dbReference type="PANTHER" id="PTHR30273:SF2">
    <property type="entry name" value="PROTEIN FECR"/>
    <property type="match status" value="1"/>
</dbReference>